<evidence type="ECO:0000256" key="1">
    <source>
        <dbReference type="ARBA" id="ARBA00005375"/>
    </source>
</evidence>
<feature type="region of interest" description="Disordered" evidence="3">
    <location>
        <begin position="467"/>
        <end position="493"/>
    </location>
</feature>
<dbReference type="EMBL" id="MSFO01000009">
    <property type="protein sequence ID" value="PLB44625.1"/>
    <property type="molecule type" value="Genomic_DNA"/>
</dbReference>
<dbReference type="InterPro" id="IPR050645">
    <property type="entry name" value="Histidine_acid_phosphatase"/>
</dbReference>
<dbReference type="InterPro" id="IPR029033">
    <property type="entry name" value="His_PPase_superfam"/>
</dbReference>
<dbReference type="PANTHER" id="PTHR11567">
    <property type="entry name" value="ACID PHOSPHATASE-RELATED"/>
    <property type="match status" value="1"/>
</dbReference>
<gene>
    <name evidence="4" type="ORF">P170DRAFT_289519</name>
</gene>
<sequence length="572" mass="63569">MAAHRLLASFPAQRLEASPTVCFFLVQTSLHFSGGRQNCLVFRHRHSAEMTTLIPREPYSKEELDQLYPRDLKLQLVQVFLRHGERTPVSSRFQNAGLAPYWPYCNVARQMIQMAASNQDVSSWNGFQWRRKMETFGDNDESVVAVGATGDIEGICQHGELTDKGRETTFALGQRLRHLYVDQLGFMPKIKTDTEDMYLRTTPIPRALESLQQAFWGMYPSGARTQDFPAPVIVARSVSEETLFPNEGNCRRFRQLAKLFADRAALRWNDTDEMKYINSLLSKWMPESSPKVAVDSHPRLSGIADTINASLAHGPATKLPSEFYDKKSRQHLNTIAVDEWFAGYTESNEYRKLGIGGLMGDVVDRMVSTAVDGGWRSETSASGSSTEQGKAIKFAMSGCHDTTLAAILGSTGAFDGIWPPFTSSIAIELFAKTSQRSGENAGVMLEEFSSPAIAAKKPGFFSFLGGSSSSNNTPSSPSDTARAPLSSFPESARQSMKQHYVRIRYNDRPVRIPGCAAKPQNHLPGDDTFCTLDAFKEIVDKFTPKNWSNECVQNLGEGLYGKDEKEKIQAGF</sequence>
<dbReference type="Pfam" id="PF00328">
    <property type="entry name" value="His_Phos_2"/>
    <property type="match status" value="1"/>
</dbReference>
<dbReference type="RefSeq" id="XP_024699927.1">
    <property type="nucleotide sequence ID" value="XM_024843234.1"/>
</dbReference>
<dbReference type="STRING" id="1392250.A0A2I2FVG6"/>
<dbReference type="GeneID" id="36550934"/>
<evidence type="ECO:0000313" key="5">
    <source>
        <dbReference type="Proteomes" id="UP000234275"/>
    </source>
</evidence>
<dbReference type="Gene3D" id="3.40.50.1240">
    <property type="entry name" value="Phosphoglycerate mutase-like"/>
    <property type="match status" value="1"/>
</dbReference>
<dbReference type="PANTHER" id="PTHR11567:SF110">
    <property type="entry name" value="2-PHOSPHOXYLOSE PHOSPHATASE 1"/>
    <property type="match status" value="1"/>
</dbReference>
<comment type="similarity">
    <text evidence="1">Belongs to the histidine acid phosphatase family.</text>
</comment>
<reference evidence="4 5" key="1">
    <citation type="submission" date="2016-12" db="EMBL/GenBank/DDBJ databases">
        <title>The genomes of Aspergillus section Nigri reveals drivers in fungal speciation.</title>
        <authorList>
            <consortium name="DOE Joint Genome Institute"/>
            <person name="Vesth T.C."/>
            <person name="Nybo J."/>
            <person name="Theobald S."/>
            <person name="Brandl J."/>
            <person name="Frisvad J.C."/>
            <person name="Nielsen K.F."/>
            <person name="Lyhne E.K."/>
            <person name="Kogle M.E."/>
            <person name="Kuo A."/>
            <person name="Riley R."/>
            <person name="Clum A."/>
            <person name="Nolan M."/>
            <person name="Lipzen A."/>
            <person name="Salamov A."/>
            <person name="Henrissat B."/>
            <person name="Wiebenga A."/>
            <person name="De Vries R.P."/>
            <person name="Grigoriev I.V."/>
            <person name="Mortensen U.H."/>
            <person name="Andersen M.R."/>
            <person name="Baker S.E."/>
        </authorList>
    </citation>
    <scope>NUCLEOTIDE SEQUENCE [LARGE SCALE GENOMIC DNA]</scope>
    <source>
        <strain evidence="4 5">IBT 23096</strain>
    </source>
</reference>
<dbReference type="InterPro" id="IPR000560">
    <property type="entry name" value="His_Pase_clade-2"/>
</dbReference>
<dbReference type="AlphaFoldDB" id="A0A2I2FVG6"/>
<name>A0A2I2FVG6_9EURO</name>
<organism evidence="4 5">
    <name type="scientific">Aspergillus steynii IBT 23096</name>
    <dbReference type="NCBI Taxonomy" id="1392250"/>
    <lineage>
        <taxon>Eukaryota</taxon>
        <taxon>Fungi</taxon>
        <taxon>Dikarya</taxon>
        <taxon>Ascomycota</taxon>
        <taxon>Pezizomycotina</taxon>
        <taxon>Eurotiomycetes</taxon>
        <taxon>Eurotiomycetidae</taxon>
        <taxon>Eurotiales</taxon>
        <taxon>Aspergillaceae</taxon>
        <taxon>Aspergillus</taxon>
        <taxon>Aspergillus subgen. Circumdati</taxon>
    </lineage>
</organism>
<dbReference type="SUPFAM" id="SSF53254">
    <property type="entry name" value="Phosphoglycerate mutase-like"/>
    <property type="match status" value="1"/>
</dbReference>
<accession>A0A2I2FVG6</accession>
<dbReference type="OrthoDB" id="10257284at2759"/>
<protein>
    <submittedName>
        <fullName evidence="4">Histidine acid phosphatase</fullName>
    </submittedName>
</protein>
<evidence type="ECO:0000256" key="3">
    <source>
        <dbReference type="SAM" id="MobiDB-lite"/>
    </source>
</evidence>
<keyword evidence="5" id="KW-1185">Reference proteome</keyword>
<evidence type="ECO:0000256" key="2">
    <source>
        <dbReference type="ARBA" id="ARBA00022801"/>
    </source>
</evidence>
<dbReference type="VEuPathDB" id="FungiDB:P170DRAFT_289519"/>
<feature type="compositionally biased region" description="Low complexity" evidence="3">
    <location>
        <begin position="467"/>
        <end position="478"/>
    </location>
</feature>
<dbReference type="GO" id="GO:0016791">
    <property type="term" value="F:phosphatase activity"/>
    <property type="evidence" value="ECO:0007669"/>
    <property type="project" value="TreeGrafter"/>
</dbReference>
<evidence type="ECO:0000313" key="4">
    <source>
        <dbReference type="EMBL" id="PLB44625.1"/>
    </source>
</evidence>
<dbReference type="Proteomes" id="UP000234275">
    <property type="component" value="Unassembled WGS sequence"/>
</dbReference>
<comment type="caution">
    <text evidence="4">The sequence shown here is derived from an EMBL/GenBank/DDBJ whole genome shotgun (WGS) entry which is preliminary data.</text>
</comment>
<keyword evidence="2" id="KW-0378">Hydrolase</keyword>
<proteinExistence type="inferred from homology"/>
<dbReference type="CDD" id="cd07061">
    <property type="entry name" value="HP_HAP_like"/>
    <property type="match status" value="1"/>
</dbReference>